<sequence length="446" mass="50955">MSFSEREGGGTLLRKASRRAFDTLNRQRKKSHGITLKHKGLDSSFIGAPPPEYMHSATIPQKKKSLPKKIEIGPPDFNQDGLKTNTQFVGRTSRRKNGSTISSQGTIKRRHGSRKHSSLRKSGHISRVFATNLISETGIQMRSQASLLLDEVLEARESQVCPIASKQLVRSVDTPRHAVTLSGGKPAVKQGIVGLVKSYINEEGQNKFDGMNRILPSFKKHLLNLRDGNLEVYAVPKKWSNQWLDDEELAACKKITDVKLVHLEMVYYPELDSRCIVLVSMQPQLQNALENDQSKAVNVSHYVFREELIFLRLESAMEAQDWVKSILRELQNQAIMYDRYTDVMRSNPQCTPEMIDTFLRASVDMWTLAKGPNHRMVIDARDRLVEWLEHICRVHEAKFWSDISATKIMEEERHHVALDKLRTEIEEEFPELCTFRRGGTVNRVVV</sequence>
<accession>A0A7S3PLP4</accession>
<organism evidence="2">
    <name type="scientific">Aplanochytrium stocchinoi</name>
    <dbReference type="NCBI Taxonomy" id="215587"/>
    <lineage>
        <taxon>Eukaryota</taxon>
        <taxon>Sar</taxon>
        <taxon>Stramenopiles</taxon>
        <taxon>Bigyra</taxon>
        <taxon>Labyrinthulomycetes</taxon>
        <taxon>Thraustochytrida</taxon>
        <taxon>Thraustochytriidae</taxon>
        <taxon>Aplanochytrium</taxon>
    </lineage>
</organism>
<evidence type="ECO:0000256" key="1">
    <source>
        <dbReference type="SAM" id="MobiDB-lite"/>
    </source>
</evidence>
<protein>
    <recommendedName>
        <fullName evidence="3">PH domain-containing protein</fullName>
    </recommendedName>
</protein>
<dbReference type="AlphaFoldDB" id="A0A7S3PLP4"/>
<proteinExistence type="predicted"/>
<reference evidence="2" key="1">
    <citation type="submission" date="2021-01" db="EMBL/GenBank/DDBJ databases">
        <authorList>
            <person name="Corre E."/>
            <person name="Pelletier E."/>
            <person name="Niang G."/>
            <person name="Scheremetjew M."/>
            <person name="Finn R."/>
            <person name="Kale V."/>
            <person name="Holt S."/>
            <person name="Cochrane G."/>
            <person name="Meng A."/>
            <person name="Brown T."/>
            <person name="Cohen L."/>
        </authorList>
    </citation>
    <scope>NUCLEOTIDE SEQUENCE</scope>
    <source>
        <strain evidence="2">GSBS06</strain>
    </source>
</reference>
<gene>
    <name evidence="2" type="ORF">ASTO00021_LOCUS13550</name>
</gene>
<feature type="region of interest" description="Disordered" evidence="1">
    <location>
        <begin position="90"/>
        <end position="121"/>
    </location>
</feature>
<name>A0A7S3PLP4_9STRA</name>
<evidence type="ECO:0008006" key="3">
    <source>
        <dbReference type="Google" id="ProtNLM"/>
    </source>
</evidence>
<feature type="compositionally biased region" description="Basic residues" evidence="1">
    <location>
        <begin position="107"/>
        <end position="121"/>
    </location>
</feature>
<dbReference type="EMBL" id="HBIN01017764">
    <property type="protein sequence ID" value="CAE0443467.1"/>
    <property type="molecule type" value="Transcribed_RNA"/>
</dbReference>
<evidence type="ECO:0000313" key="2">
    <source>
        <dbReference type="EMBL" id="CAE0443467.1"/>
    </source>
</evidence>